<evidence type="ECO:0000256" key="3">
    <source>
        <dbReference type="ARBA" id="ARBA00022448"/>
    </source>
</evidence>
<comment type="caution">
    <text evidence="10">The sequence shown here is derived from an EMBL/GenBank/DDBJ whole genome shotgun (WGS) entry which is preliminary data.</text>
</comment>
<reference evidence="10 11" key="1">
    <citation type="submission" date="2019-10" db="EMBL/GenBank/DDBJ databases">
        <title>Assembly and Annotation for the nematode Trichostrongylus colubriformis.</title>
        <authorList>
            <person name="Martin J."/>
        </authorList>
    </citation>
    <scope>NUCLEOTIDE SEQUENCE [LARGE SCALE GENOMIC DNA]</scope>
    <source>
        <strain evidence="10">G859</strain>
        <tissue evidence="10">Whole worm</tissue>
    </source>
</reference>
<proteinExistence type="inferred from homology"/>
<accession>A0AAN8FCF5</accession>
<organism evidence="10 11">
    <name type="scientific">Trichostrongylus colubriformis</name>
    <name type="common">Black scour worm</name>
    <dbReference type="NCBI Taxonomy" id="6319"/>
    <lineage>
        <taxon>Eukaryota</taxon>
        <taxon>Metazoa</taxon>
        <taxon>Ecdysozoa</taxon>
        <taxon>Nematoda</taxon>
        <taxon>Chromadorea</taxon>
        <taxon>Rhabditida</taxon>
        <taxon>Rhabditina</taxon>
        <taxon>Rhabditomorpha</taxon>
        <taxon>Strongyloidea</taxon>
        <taxon>Trichostrongylidae</taxon>
        <taxon>Trichostrongylus</taxon>
    </lineage>
</organism>
<evidence type="ECO:0000256" key="8">
    <source>
        <dbReference type="ARBA" id="ARBA00023136"/>
    </source>
</evidence>
<keyword evidence="11" id="KW-1185">Reference proteome</keyword>
<dbReference type="EMBL" id="WIXE01011247">
    <property type="protein sequence ID" value="KAK5976890.1"/>
    <property type="molecule type" value="Genomic_DNA"/>
</dbReference>
<dbReference type="AlphaFoldDB" id="A0AAN8FCF5"/>
<comment type="function">
    <text evidence="9">Mediates the uptake of pyruvate into mitochondria.</text>
</comment>
<keyword evidence="3 9" id="KW-0813">Transport</keyword>
<protein>
    <recommendedName>
        <fullName evidence="9">Mitochondrial pyruvate carrier</fullName>
    </recommendedName>
</protein>
<evidence type="ECO:0000256" key="1">
    <source>
        <dbReference type="ARBA" id="ARBA00004448"/>
    </source>
</evidence>
<comment type="caution">
    <text evidence="9">Lacks conserved residue(s) required for the propagation of feature annotation.</text>
</comment>
<feature type="transmembrane region" description="Helical" evidence="9">
    <location>
        <begin position="77"/>
        <end position="95"/>
    </location>
</feature>
<name>A0AAN8FCF5_TRICO</name>
<evidence type="ECO:0000256" key="9">
    <source>
        <dbReference type="RuleBase" id="RU363100"/>
    </source>
</evidence>
<dbReference type="Proteomes" id="UP001331761">
    <property type="component" value="Unassembled WGS sequence"/>
</dbReference>
<comment type="subcellular location">
    <subcellularLocation>
        <location evidence="1 9">Mitochondrion inner membrane</location>
        <topology evidence="1 9">Multi-pass membrane protein</topology>
    </subcellularLocation>
</comment>
<evidence type="ECO:0000256" key="6">
    <source>
        <dbReference type="ARBA" id="ARBA00022989"/>
    </source>
</evidence>
<evidence type="ECO:0000256" key="4">
    <source>
        <dbReference type="ARBA" id="ARBA00022692"/>
    </source>
</evidence>
<keyword evidence="6 9" id="KW-1133">Transmembrane helix</keyword>
<dbReference type="InterPro" id="IPR005336">
    <property type="entry name" value="MPC"/>
</dbReference>
<evidence type="ECO:0000313" key="10">
    <source>
        <dbReference type="EMBL" id="KAK5976890.1"/>
    </source>
</evidence>
<dbReference type="GO" id="GO:0005743">
    <property type="term" value="C:mitochondrial inner membrane"/>
    <property type="evidence" value="ECO:0007669"/>
    <property type="project" value="UniProtKB-SubCell"/>
</dbReference>
<dbReference type="Pfam" id="PF03650">
    <property type="entry name" value="MPC"/>
    <property type="match status" value="1"/>
</dbReference>
<sequence>MRNVLNVLGSVLNRSEMCGTSPALQFFPLTKHPTRTASLFYNANFFQNTALCATGAIWTRYCLVITPVNYYLSSVNFFVMCCGLMQLCRIAHYRVKYQHFLRRRYLTSLKDRYSLTKLIR</sequence>
<keyword evidence="4 9" id="KW-0812">Transmembrane</keyword>
<evidence type="ECO:0000256" key="5">
    <source>
        <dbReference type="ARBA" id="ARBA00022792"/>
    </source>
</evidence>
<keyword evidence="8 9" id="KW-0472">Membrane</keyword>
<keyword evidence="5 9" id="KW-0999">Mitochondrion inner membrane</keyword>
<evidence type="ECO:0000256" key="2">
    <source>
        <dbReference type="ARBA" id="ARBA00006416"/>
    </source>
</evidence>
<keyword evidence="7 9" id="KW-0496">Mitochondrion</keyword>
<evidence type="ECO:0000256" key="7">
    <source>
        <dbReference type="ARBA" id="ARBA00023128"/>
    </source>
</evidence>
<evidence type="ECO:0000313" key="11">
    <source>
        <dbReference type="Proteomes" id="UP001331761"/>
    </source>
</evidence>
<gene>
    <name evidence="10" type="ORF">GCK32_021905</name>
</gene>
<dbReference type="GO" id="GO:0006850">
    <property type="term" value="P:pyruvate import into mitochondria"/>
    <property type="evidence" value="ECO:0007669"/>
    <property type="project" value="InterPro"/>
</dbReference>
<comment type="similarity">
    <text evidence="2 9">Belongs to the mitochondrial pyruvate carrier (MPC) (TC 2.A.105) family.</text>
</comment>